<dbReference type="InterPro" id="IPR035986">
    <property type="entry name" value="PKD_dom_sf"/>
</dbReference>
<keyword evidence="1" id="KW-0732">Signal</keyword>
<dbReference type="RefSeq" id="WP_205958159.1">
    <property type="nucleotide sequence ID" value="NZ_CP076133.1"/>
</dbReference>
<gene>
    <name evidence="3" type="ORF">KMW28_24920</name>
</gene>
<dbReference type="GO" id="GO:0017147">
    <property type="term" value="F:Wnt-protein binding"/>
    <property type="evidence" value="ECO:0007669"/>
    <property type="project" value="TreeGrafter"/>
</dbReference>
<evidence type="ECO:0000256" key="1">
    <source>
        <dbReference type="SAM" id="SignalP"/>
    </source>
</evidence>
<dbReference type="CDD" id="cd00146">
    <property type="entry name" value="PKD"/>
    <property type="match status" value="1"/>
</dbReference>
<dbReference type="EMBL" id="CP076133">
    <property type="protein sequence ID" value="QWG04136.1"/>
    <property type="molecule type" value="Genomic_DNA"/>
</dbReference>
<dbReference type="InterPro" id="IPR032485">
    <property type="entry name" value="LRP1-like_beta_prop"/>
</dbReference>
<dbReference type="PANTHER" id="PTHR46513:SF13">
    <property type="entry name" value="EGF-LIKE DOMAIN-CONTAINING PROTEIN"/>
    <property type="match status" value="1"/>
</dbReference>
<dbReference type="Pfam" id="PF16472">
    <property type="entry name" value="DUF5050"/>
    <property type="match status" value="1"/>
</dbReference>
<dbReference type="SMART" id="SM00089">
    <property type="entry name" value="PKD"/>
    <property type="match status" value="1"/>
</dbReference>
<keyword evidence="4" id="KW-1185">Reference proteome</keyword>
<dbReference type="PANTHER" id="PTHR46513">
    <property type="entry name" value="VITELLOGENIN RECEPTOR-LIKE PROTEIN-RELATED-RELATED"/>
    <property type="match status" value="1"/>
</dbReference>
<dbReference type="GO" id="GO:0060070">
    <property type="term" value="P:canonical Wnt signaling pathway"/>
    <property type="evidence" value="ECO:0007669"/>
    <property type="project" value="TreeGrafter"/>
</dbReference>
<organism evidence="3 4">
    <name type="scientific">Flammeovirga yaeyamensis</name>
    <dbReference type="NCBI Taxonomy" id="367791"/>
    <lineage>
        <taxon>Bacteria</taxon>
        <taxon>Pseudomonadati</taxon>
        <taxon>Bacteroidota</taxon>
        <taxon>Cytophagia</taxon>
        <taxon>Cytophagales</taxon>
        <taxon>Flammeovirgaceae</taxon>
        <taxon>Flammeovirga</taxon>
    </lineage>
</organism>
<dbReference type="Proteomes" id="UP000678679">
    <property type="component" value="Chromosome 2"/>
</dbReference>
<protein>
    <submittedName>
        <fullName evidence="3">PKD domain-containing protein</fullName>
    </submittedName>
</protein>
<dbReference type="GO" id="GO:0042813">
    <property type="term" value="F:Wnt receptor activity"/>
    <property type="evidence" value="ECO:0007669"/>
    <property type="project" value="TreeGrafter"/>
</dbReference>
<evidence type="ECO:0000313" key="3">
    <source>
        <dbReference type="EMBL" id="QWG04136.1"/>
    </source>
</evidence>
<dbReference type="PROSITE" id="PS51257">
    <property type="entry name" value="PROKAR_LIPOPROTEIN"/>
    <property type="match status" value="1"/>
</dbReference>
<dbReference type="Gene3D" id="2.120.10.30">
    <property type="entry name" value="TolB, C-terminal domain"/>
    <property type="match status" value="2"/>
</dbReference>
<name>A0AAX1NCJ0_9BACT</name>
<accession>A0AAX1NCJ0</accession>
<evidence type="ECO:0000259" key="2">
    <source>
        <dbReference type="PROSITE" id="PS50093"/>
    </source>
</evidence>
<feature type="domain" description="PKD" evidence="2">
    <location>
        <begin position="66"/>
        <end position="123"/>
    </location>
</feature>
<dbReference type="InterPro" id="IPR050778">
    <property type="entry name" value="Cueball_EGF_LRP_Nidogen"/>
</dbReference>
<evidence type="ECO:0000313" key="4">
    <source>
        <dbReference type="Proteomes" id="UP000678679"/>
    </source>
</evidence>
<dbReference type="Pfam" id="PF18911">
    <property type="entry name" value="PKD_4"/>
    <property type="match status" value="1"/>
</dbReference>
<dbReference type="AlphaFoldDB" id="A0AAX1NCJ0"/>
<feature type="signal peptide" evidence="1">
    <location>
        <begin position="1"/>
        <end position="28"/>
    </location>
</feature>
<reference evidence="3 4" key="1">
    <citation type="submission" date="2021-05" db="EMBL/GenBank/DDBJ databases">
        <title>Comparative genomic studies on the polysaccharide-degrading batcterial strains of the Flammeovirga genus.</title>
        <authorList>
            <person name="Zewei F."/>
            <person name="Zheng Z."/>
            <person name="Yu L."/>
            <person name="Ruyue G."/>
            <person name="Yanhong M."/>
            <person name="Yuanyuan C."/>
            <person name="Jingyan G."/>
            <person name="Wenjun H."/>
        </authorList>
    </citation>
    <scope>NUCLEOTIDE SEQUENCE [LARGE SCALE GENOMIC DNA]</scope>
    <source>
        <strain evidence="3 4">NBRC:100898</strain>
    </source>
</reference>
<dbReference type="SUPFAM" id="SSF101898">
    <property type="entry name" value="NHL repeat"/>
    <property type="match status" value="1"/>
</dbReference>
<feature type="chain" id="PRO_5043993329" evidence="1">
    <location>
        <begin position="29"/>
        <end position="411"/>
    </location>
</feature>
<dbReference type="InterPro" id="IPR022409">
    <property type="entry name" value="PKD/Chitinase_dom"/>
</dbReference>
<sequence>MKTYSNLIFRYLLAILPLSFLFVTSCSEEDETPPLASVVAKFDYEISNEGVAPATVTFNNTSIAAATYEWDFGMEGATSTDENPEYTYEDFGTYEVTLTAKAEDGRENTSSQTIIIKDPLGGKLPTLYYTDRATGMIHMIVLDGAETPTIQSFGDSHFKPYGIVADLDNEDLYVVDQGDELMYKYDALVNGEKSVLLNVADLGDKEHMMYAPAGVKIIDGRLYWGAEGGIYTSALDGSDLKAFVEFSTNTGFLEGSLPLGITYDAENEVIYFANDAYDYSGGIYKVNLDGTGLEEIVEGVDAGDISYLDGKLYYFDYATSKGTIYDIASEAKNEFVDYPSNFVWGTIVDPITEKIYWTDRGDNDDGTDGKIFSANLDGTEIEVLLDITNAPTPEGSDTKILRPYALGLGLY</sequence>
<dbReference type="InterPro" id="IPR000601">
    <property type="entry name" value="PKD_dom"/>
</dbReference>
<dbReference type="Gene3D" id="2.60.40.10">
    <property type="entry name" value="Immunoglobulins"/>
    <property type="match status" value="1"/>
</dbReference>
<dbReference type="PROSITE" id="PS50093">
    <property type="entry name" value="PKD"/>
    <property type="match status" value="1"/>
</dbReference>
<dbReference type="GO" id="GO:0005886">
    <property type="term" value="C:plasma membrane"/>
    <property type="evidence" value="ECO:0007669"/>
    <property type="project" value="TreeGrafter"/>
</dbReference>
<proteinExistence type="predicted"/>
<dbReference type="KEGG" id="fya:KMW28_24920"/>
<dbReference type="InterPro" id="IPR011042">
    <property type="entry name" value="6-blade_b-propeller_TolB-like"/>
</dbReference>
<dbReference type="SUPFAM" id="SSF49299">
    <property type="entry name" value="PKD domain"/>
    <property type="match status" value="1"/>
</dbReference>
<dbReference type="InterPro" id="IPR013783">
    <property type="entry name" value="Ig-like_fold"/>
</dbReference>